<evidence type="ECO:0000313" key="3">
    <source>
        <dbReference type="Proteomes" id="UP000314294"/>
    </source>
</evidence>
<keyword evidence="3" id="KW-1185">Reference proteome</keyword>
<feature type="compositionally biased region" description="Basic residues" evidence="1">
    <location>
        <begin position="98"/>
        <end position="108"/>
    </location>
</feature>
<feature type="region of interest" description="Disordered" evidence="1">
    <location>
        <begin position="1"/>
        <end position="52"/>
    </location>
</feature>
<sequence length="178" mass="20221">MPPPPPAFFLLVPGKEISGSRERSDIEKQEKETDPRRPDDLGERRNARDVARSDAPGAVNWCCHALPTSGSRERGGLNSFSGGALRGFGEDAAIRGMRRRRARGRMKPRRDTGSVDNAEHRRRSRFSTYACRSVMLMSSDGRRYVTRENTSRITAVWGFGKLLQKYRIYENVKSKNNY</sequence>
<name>A0A4Z2GZP9_9TELE</name>
<reference evidence="2 3" key="1">
    <citation type="submission" date="2019-03" db="EMBL/GenBank/DDBJ databases">
        <title>First draft genome of Liparis tanakae, snailfish: a comprehensive survey of snailfish specific genes.</title>
        <authorList>
            <person name="Kim W."/>
            <person name="Song I."/>
            <person name="Jeong J.-H."/>
            <person name="Kim D."/>
            <person name="Kim S."/>
            <person name="Ryu S."/>
            <person name="Song J.Y."/>
            <person name="Lee S.K."/>
        </authorList>
    </citation>
    <scope>NUCLEOTIDE SEQUENCE [LARGE SCALE GENOMIC DNA]</scope>
    <source>
        <tissue evidence="2">Muscle</tissue>
    </source>
</reference>
<dbReference type="AlphaFoldDB" id="A0A4Z2GZP9"/>
<feature type="compositionally biased region" description="Basic and acidic residues" evidence="1">
    <location>
        <begin position="18"/>
        <end position="52"/>
    </location>
</feature>
<comment type="caution">
    <text evidence="2">The sequence shown here is derived from an EMBL/GenBank/DDBJ whole genome shotgun (WGS) entry which is preliminary data.</text>
</comment>
<feature type="compositionally biased region" description="Basic and acidic residues" evidence="1">
    <location>
        <begin position="109"/>
        <end position="119"/>
    </location>
</feature>
<accession>A0A4Z2GZP9</accession>
<gene>
    <name evidence="2" type="ORF">EYF80_031045</name>
</gene>
<proteinExistence type="predicted"/>
<evidence type="ECO:0000256" key="1">
    <source>
        <dbReference type="SAM" id="MobiDB-lite"/>
    </source>
</evidence>
<protein>
    <submittedName>
        <fullName evidence="2">Uncharacterized protein</fullName>
    </submittedName>
</protein>
<dbReference type="EMBL" id="SRLO01000372">
    <property type="protein sequence ID" value="TNN58720.1"/>
    <property type="molecule type" value="Genomic_DNA"/>
</dbReference>
<evidence type="ECO:0000313" key="2">
    <source>
        <dbReference type="EMBL" id="TNN58720.1"/>
    </source>
</evidence>
<dbReference type="Proteomes" id="UP000314294">
    <property type="component" value="Unassembled WGS sequence"/>
</dbReference>
<feature type="region of interest" description="Disordered" evidence="1">
    <location>
        <begin position="98"/>
        <end position="120"/>
    </location>
</feature>
<organism evidence="2 3">
    <name type="scientific">Liparis tanakae</name>
    <name type="common">Tanaka's snailfish</name>
    <dbReference type="NCBI Taxonomy" id="230148"/>
    <lineage>
        <taxon>Eukaryota</taxon>
        <taxon>Metazoa</taxon>
        <taxon>Chordata</taxon>
        <taxon>Craniata</taxon>
        <taxon>Vertebrata</taxon>
        <taxon>Euteleostomi</taxon>
        <taxon>Actinopterygii</taxon>
        <taxon>Neopterygii</taxon>
        <taxon>Teleostei</taxon>
        <taxon>Neoteleostei</taxon>
        <taxon>Acanthomorphata</taxon>
        <taxon>Eupercaria</taxon>
        <taxon>Perciformes</taxon>
        <taxon>Cottioidei</taxon>
        <taxon>Cottales</taxon>
        <taxon>Liparidae</taxon>
        <taxon>Liparis</taxon>
    </lineage>
</organism>